<sequence>MRSAETHRAVYLEISFLQLLLLHHLPEIIYQTQGLEPPEHLSSDLLHYAYDLHGHAGLPSHHVQVSWSQPCLAVQYRSMFGLKYPIDVGWKMSVDGKRVSSVDGGERVSVDERVLLSIDEERIPLWIERSKHAGSDENSS</sequence>
<evidence type="ECO:0000313" key="3">
    <source>
        <dbReference type="Proteomes" id="UP000712281"/>
    </source>
</evidence>
<comment type="caution">
    <text evidence="2">The sequence shown here is derived from an EMBL/GenBank/DDBJ whole genome shotgun (WGS) entry which is preliminary data.</text>
</comment>
<organism evidence="2 3">
    <name type="scientific">Brassica cretica</name>
    <name type="common">Mustard</name>
    <dbReference type="NCBI Taxonomy" id="69181"/>
    <lineage>
        <taxon>Eukaryota</taxon>
        <taxon>Viridiplantae</taxon>
        <taxon>Streptophyta</taxon>
        <taxon>Embryophyta</taxon>
        <taxon>Tracheophyta</taxon>
        <taxon>Spermatophyta</taxon>
        <taxon>Magnoliopsida</taxon>
        <taxon>eudicotyledons</taxon>
        <taxon>Gunneridae</taxon>
        <taxon>Pentapetalae</taxon>
        <taxon>rosids</taxon>
        <taxon>malvids</taxon>
        <taxon>Brassicales</taxon>
        <taxon>Brassicaceae</taxon>
        <taxon>Brassiceae</taxon>
        <taxon>Brassica</taxon>
    </lineage>
</organism>
<evidence type="ECO:0000313" key="2">
    <source>
        <dbReference type="EMBL" id="KAF2616470.1"/>
    </source>
</evidence>
<evidence type="ECO:0000313" key="1">
    <source>
        <dbReference type="EMBL" id="KAF2591912.1"/>
    </source>
</evidence>
<protein>
    <submittedName>
        <fullName evidence="2">Uncharacterized protein</fullName>
    </submittedName>
</protein>
<proteinExistence type="predicted"/>
<gene>
    <name evidence="2" type="ORF">F2Q68_00039135</name>
    <name evidence="1" type="ORF">F2Q70_00038505</name>
</gene>
<dbReference type="EMBL" id="QGKY02000190">
    <property type="protein sequence ID" value="KAF2591912.1"/>
    <property type="molecule type" value="Genomic_DNA"/>
</dbReference>
<accession>A0A8S9M8T5</accession>
<dbReference type="Proteomes" id="UP000712281">
    <property type="component" value="Unassembled WGS sequence"/>
</dbReference>
<dbReference type="EMBL" id="QGKW02000007">
    <property type="protein sequence ID" value="KAF2616470.1"/>
    <property type="molecule type" value="Genomic_DNA"/>
</dbReference>
<reference evidence="2" key="1">
    <citation type="submission" date="2019-12" db="EMBL/GenBank/DDBJ databases">
        <title>Genome sequencing and annotation of Brassica cretica.</title>
        <authorList>
            <person name="Studholme D.J."/>
            <person name="Sarris P.F."/>
        </authorList>
    </citation>
    <scope>NUCLEOTIDE SEQUENCE</scope>
    <source>
        <strain evidence="2">PFS-001/15</strain>
        <strain evidence="1">PFS-102/07</strain>
        <tissue evidence="2">Leaf</tissue>
    </source>
</reference>
<dbReference type="AlphaFoldDB" id="A0A8S9M8T5"/>
<name>A0A8S9M8T5_BRACR</name>